<dbReference type="AlphaFoldDB" id="A0A8X6F675"/>
<comment type="caution">
    <text evidence="1">The sequence shown here is derived from an EMBL/GenBank/DDBJ whole genome shotgun (WGS) entry which is preliminary data.</text>
</comment>
<reference evidence="1" key="1">
    <citation type="submission" date="2020-07" db="EMBL/GenBank/DDBJ databases">
        <title>Multicomponent nature underlies the extraordinary mechanical properties of spider dragline silk.</title>
        <authorList>
            <person name="Kono N."/>
            <person name="Nakamura H."/>
            <person name="Mori M."/>
            <person name="Yoshida Y."/>
            <person name="Ohtoshi R."/>
            <person name="Malay A.D."/>
            <person name="Moran D.A.P."/>
            <person name="Tomita M."/>
            <person name="Numata K."/>
            <person name="Arakawa K."/>
        </authorList>
    </citation>
    <scope>NUCLEOTIDE SEQUENCE</scope>
</reference>
<evidence type="ECO:0000313" key="1">
    <source>
        <dbReference type="EMBL" id="GFQ70796.1"/>
    </source>
</evidence>
<dbReference type="OrthoDB" id="6115992at2759"/>
<proteinExistence type="predicted"/>
<organism evidence="1 2">
    <name type="scientific">Trichonephila clavata</name>
    <name type="common">Joro spider</name>
    <name type="synonym">Nephila clavata</name>
    <dbReference type="NCBI Taxonomy" id="2740835"/>
    <lineage>
        <taxon>Eukaryota</taxon>
        <taxon>Metazoa</taxon>
        <taxon>Ecdysozoa</taxon>
        <taxon>Arthropoda</taxon>
        <taxon>Chelicerata</taxon>
        <taxon>Arachnida</taxon>
        <taxon>Araneae</taxon>
        <taxon>Araneomorphae</taxon>
        <taxon>Entelegynae</taxon>
        <taxon>Araneoidea</taxon>
        <taxon>Nephilidae</taxon>
        <taxon>Trichonephila</taxon>
    </lineage>
</organism>
<dbReference type="Proteomes" id="UP000887116">
    <property type="component" value="Unassembled WGS sequence"/>
</dbReference>
<protein>
    <submittedName>
        <fullName evidence="1">Uncharacterized protein</fullName>
    </submittedName>
</protein>
<dbReference type="EMBL" id="BMAO01001056">
    <property type="protein sequence ID" value="GFQ70796.1"/>
    <property type="molecule type" value="Genomic_DNA"/>
</dbReference>
<gene>
    <name evidence="1" type="primary">NCL1_20601</name>
    <name evidence="1" type="ORF">TNCT_266541</name>
</gene>
<keyword evidence="2" id="KW-1185">Reference proteome</keyword>
<name>A0A8X6F675_TRICU</name>
<evidence type="ECO:0000313" key="2">
    <source>
        <dbReference type="Proteomes" id="UP000887116"/>
    </source>
</evidence>
<feature type="non-terminal residue" evidence="1">
    <location>
        <position position="156"/>
    </location>
</feature>
<accession>A0A8X6F675</accession>
<sequence length="156" mass="17565">MSSPSPDAKSVLNLINAKIKQLYSVIRRDRWNSLCEGLDSRTPNTKLCNLVKNIDRMQPQVEKTNTFSHPGRSLCSDNEAANMLGRHYQKETGRLSFNSEDKGITKSARAFIHKSHCNPSGFNSVFNKDFAMMDLEIAFQELNFNKSPGMDGIHGQ</sequence>